<evidence type="ECO:0000259" key="7">
    <source>
        <dbReference type="Pfam" id="PF10590"/>
    </source>
</evidence>
<feature type="domain" description="Pyridoxamine 5'-phosphate oxidase N-terminal" evidence="6">
    <location>
        <begin position="21"/>
        <end position="132"/>
    </location>
</feature>
<keyword evidence="5 8" id="KW-0560">Oxidoreductase</keyword>
<evidence type="ECO:0000313" key="8">
    <source>
        <dbReference type="EMBL" id="MDU8885013.1"/>
    </source>
</evidence>
<keyword evidence="4" id="KW-0288">FMN</keyword>
<dbReference type="Gene3D" id="2.30.110.10">
    <property type="entry name" value="Electron Transport, Fmn-binding Protein, Chain A"/>
    <property type="match status" value="1"/>
</dbReference>
<dbReference type="InterPro" id="IPR011576">
    <property type="entry name" value="Pyridox_Oxase_N"/>
</dbReference>
<accession>A0ABU3U3N5</accession>
<dbReference type="EMBL" id="JAWHTF010000001">
    <property type="protein sequence ID" value="MDU8885013.1"/>
    <property type="molecule type" value="Genomic_DNA"/>
</dbReference>
<sequence>MIDPISHFQNLFNQHLQECRLSIPHACCFSTIGLDGYPNSRFVSLKEVIDEGFVITGSLDSLKGKEVKNNNKVALSFWLESISYQIRIQGEAQQIGKDLANKYFYERSKESQLVTLISKQGQTIDNYSSLLKELDKASIAYEDNIVPIPESWGGLIINPIRIEFLMFKKSRLHQRELFTKDDNKWTSSILQP</sequence>
<proteinExistence type="inferred from homology"/>
<name>A0ABU3U3N5_9FLAO</name>
<dbReference type="Pfam" id="PF01243">
    <property type="entry name" value="PNPOx_N"/>
    <property type="match status" value="1"/>
</dbReference>
<comment type="similarity">
    <text evidence="2">Belongs to the pyridoxamine 5'-phosphate oxidase family.</text>
</comment>
<evidence type="ECO:0000256" key="1">
    <source>
        <dbReference type="ARBA" id="ARBA00001917"/>
    </source>
</evidence>
<dbReference type="PIRSF" id="PIRSF000190">
    <property type="entry name" value="Pyd_amn-ph_oxd"/>
    <property type="match status" value="1"/>
</dbReference>
<evidence type="ECO:0000259" key="6">
    <source>
        <dbReference type="Pfam" id="PF01243"/>
    </source>
</evidence>
<dbReference type="PANTHER" id="PTHR10851">
    <property type="entry name" value="PYRIDOXINE-5-PHOSPHATE OXIDASE"/>
    <property type="match status" value="1"/>
</dbReference>
<evidence type="ECO:0000256" key="2">
    <source>
        <dbReference type="ARBA" id="ARBA00007301"/>
    </source>
</evidence>
<dbReference type="SUPFAM" id="SSF50475">
    <property type="entry name" value="FMN-binding split barrel"/>
    <property type="match status" value="1"/>
</dbReference>
<gene>
    <name evidence="8" type="ORF">RXV94_02490</name>
</gene>
<evidence type="ECO:0000313" key="9">
    <source>
        <dbReference type="Proteomes" id="UP001268651"/>
    </source>
</evidence>
<dbReference type="RefSeq" id="WP_316660836.1">
    <property type="nucleotide sequence ID" value="NZ_JAWHTF010000001.1"/>
</dbReference>
<protein>
    <submittedName>
        <fullName evidence="8">Pyridoxal 5'-phosphate synthase</fullName>
        <ecNumber evidence="8">1.4.3.5</ecNumber>
    </submittedName>
</protein>
<evidence type="ECO:0000256" key="3">
    <source>
        <dbReference type="ARBA" id="ARBA00022630"/>
    </source>
</evidence>
<comment type="caution">
    <text evidence="8">The sequence shown here is derived from an EMBL/GenBank/DDBJ whole genome shotgun (WGS) entry which is preliminary data.</text>
</comment>
<dbReference type="GO" id="GO:0004733">
    <property type="term" value="F:pyridoxamine phosphate oxidase activity"/>
    <property type="evidence" value="ECO:0007669"/>
    <property type="project" value="UniProtKB-EC"/>
</dbReference>
<keyword evidence="9" id="KW-1185">Reference proteome</keyword>
<reference evidence="8 9" key="1">
    <citation type="submission" date="2023-10" db="EMBL/GenBank/DDBJ databases">
        <title>Marimonas sp. nov. isolated from tidal mud flat.</title>
        <authorList>
            <person name="Jaincy N.J."/>
            <person name="Srinivasan S."/>
            <person name="Lee S.-S."/>
        </authorList>
    </citation>
    <scope>NUCLEOTIDE SEQUENCE [LARGE SCALE GENOMIC DNA]</scope>
    <source>
        <strain evidence="8 9">MJ-SS3</strain>
    </source>
</reference>
<evidence type="ECO:0000256" key="5">
    <source>
        <dbReference type="ARBA" id="ARBA00023002"/>
    </source>
</evidence>
<dbReference type="InterPro" id="IPR019576">
    <property type="entry name" value="Pyridoxamine_oxidase_dimer_C"/>
</dbReference>
<keyword evidence="3" id="KW-0285">Flavoprotein</keyword>
<evidence type="ECO:0000256" key="4">
    <source>
        <dbReference type="ARBA" id="ARBA00022643"/>
    </source>
</evidence>
<comment type="cofactor">
    <cofactor evidence="1">
        <name>FMN</name>
        <dbReference type="ChEBI" id="CHEBI:58210"/>
    </cofactor>
</comment>
<organism evidence="8 9">
    <name type="scientific">Gilvirhabdus luticola</name>
    <dbReference type="NCBI Taxonomy" id="3079858"/>
    <lineage>
        <taxon>Bacteria</taxon>
        <taxon>Pseudomonadati</taxon>
        <taxon>Bacteroidota</taxon>
        <taxon>Flavobacteriia</taxon>
        <taxon>Flavobacteriales</taxon>
        <taxon>Flavobacteriaceae</taxon>
        <taxon>Gilvirhabdus</taxon>
    </lineage>
</organism>
<dbReference type="PANTHER" id="PTHR10851:SF0">
    <property type="entry name" value="PYRIDOXINE-5'-PHOSPHATE OXIDASE"/>
    <property type="match status" value="1"/>
</dbReference>
<dbReference type="NCBIfam" id="NF004231">
    <property type="entry name" value="PRK05679.1"/>
    <property type="match status" value="1"/>
</dbReference>
<dbReference type="Pfam" id="PF10590">
    <property type="entry name" value="PNP_phzG_C"/>
    <property type="match status" value="1"/>
</dbReference>
<dbReference type="Proteomes" id="UP001268651">
    <property type="component" value="Unassembled WGS sequence"/>
</dbReference>
<dbReference type="InterPro" id="IPR012349">
    <property type="entry name" value="Split_barrel_FMN-bd"/>
</dbReference>
<feature type="domain" description="Pyridoxine 5'-phosphate oxidase dimerisation C-terminal" evidence="7">
    <location>
        <begin position="152"/>
        <end position="192"/>
    </location>
</feature>
<dbReference type="EC" id="1.4.3.5" evidence="8"/>
<dbReference type="InterPro" id="IPR000659">
    <property type="entry name" value="Pyridox_Oxase"/>
</dbReference>